<dbReference type="Proteomes" id="UP001050691">
    <property type="component" value="Unassembled WGS sequence"/>
</dbReference>
<keyword evidence="1" id="KW-0808">Transferase</keyword>
<dbReference type="InterPro" id="IPR057596">
    <property type="entry name" value="RDRP_core"/>
</dbReference>
<dbReference type="PANTHER" id="PTHR23079:SF55">
    <property type="entry name" value="RNA-DIRECTED RNA POLYMERASE"/>
    <property type="match status" value="1"/>
</dbReference>
<comment type="catalytic activity">
    <reaction evidence="1">
        <text>RNA(n) + a ribonucleoside 5'-triphosphate = RNA(n+1) + diphosphate</text>
        <dbReference type="Rhea" id="RHEA:21248"/>
        <dbReference type="Rhea" id="RHEA-COMP:14527"/>
        <dbReference type="Rhea" id="RHEA-COMP:17342"/>
        <dbReference type="ChEBI" id="CHEBI:33019"/>
        <dbReference type="ChEBI" id="CHEBI:61557"/>
        <dbReference type="ChEBI" id="CHEBI:140395"/>
        <dbReference type="EC" id="2.7.7.48"/>
    </reaction>
</comment>
<comment type="similarity">
    <text evidence="1">Belongs to the RdRP family.</text>
</comment>
<gene>
    <name evidence="4" type="ORF">Clacol_010355</name>
</gene>
<dbReference type="GO" id="GO:0003968">
    <property type="term" value="F:RNA-directed RNA polymerase activity"/>
    <property type="evidence" value="ECO:0007669"/>
    <property type="project" value="UniProtKB-KW"/>
</dbReference>
<dbReference type="GO" id="GO:0003723">
    <property type="term" value="F:RNA binding"/>
    <property type="evidence" value="ECO:0007669"/>
    <property type="project" value="UniProtKB-KW"/>
</dbReference>
<dbReference type="GO" id="GO:0030422">
    <property type="term" value="P:siRNA processing"/>
    <property type="evidence" value="ECO:0007669"/>
    <property type="project" value="TreeGrafter"/>
</dbReference>
<keyword evidence="5" id="KW-1185">Reference proteome</keyword>
<dbReference type="EC" id="2.7.7.48" evidence="1"/>
<dbReference type="EMBL" id="BPWL01000012">
    <property type="protein sequence ID" value="GJJ16076.1"/>
    <property type="molecule type" value="Genomic_DNA"/>
</dbReference>
<protein>
    <recommendedName>
        <fullName evidence="1">RNA-dependent RNA polymerase</fullName>
        <ecNumber evidence="1">2.7.7.48</ecNumber>
    </recommendedName>
</protein>
<keyword evidence="1" id="KW-0694">RNA-binding</keyword>
<name>A0AAV5ATI0_9AGAM</name>
<sequence length="1192" mass="135254">MSRSPSESVFIYNVPSFVNEVTLTKSLRPILHMSPFIEAHRATPHASPMNFYVHLFPNKQLRQSHLGMGILTFTTPELADLAVAYFSHVKPFQIGNKQLSFKKSKKPPSRALVERLQRTPYSYSPNPKKTFQSRDNRHQNGGNAQALTVRKVQFLYECRDYVFSPEWESPSSPDSAAAIKSFDLRFDETRREIVIQKLEKTGPSTIIRMRHFTIRRVELSSTDMSFILYLTIPPSYERGFTSNGSKVSKQKLIGFDADHIAISPFTWRCIRVALHPPQRSMNLIKTMAEKLNIPITERMFQISHRGRFSSPRRQRLQDWLASINWEVAFQCEKIYREILLDPKEIWNLGEFIEKSVASSLGIQGTVNVLKVFHLKLKRWTPAVGSDETTVYDLYKESEREVASHVNKSFNFGTGTGHFMCHHVNITPSRMLLEGPFPDVSNRILRLYPKHHNHFLRVTFTDEEGLRLHFDRRETDSAGFIHHWVGGVLKKGFNLGGRKYEFLGYSQSALKQYTVYFVSPFKKGNRNINAEYIRGRIGTKWPQELLRCPARFAARLSQAFTATDRGMFIESDQIETIPDIERNGYCFTDGNGLVSPQAADIIYASIHDRRIPRPRITSVFQLRFQGAKGIITVDPTLSGLAIKLRPSMVKFTSNDSEVEIARSFDNPVRFFLNKPLTMILAGLGVPFNVFLKLQRTAVEEAQKSITGFRKSSELFDVHGLGSPFSLSSTFKNLHKFGVPFTKGKYNFIDPFMDTCLQYALHHVLREIKLKGRIPVPGCWKLVGTVDVYNELKENEIFVKIIRGYGSQPEYLEGPVLMAKSPTIHPGDVQIVRAIGPPRRGSRLEHLNNCVVFSQRGYRPLPNKLSGSDLDGDEYDLIPLKDLHPPKIVEPGSYPAAPKKILDHDATISDIADFVVDYILNDMLGIVATNFLLISDKHSIFHADCATLAELHSWAVDFPKNGQPVPANRIPYPEGRLRPDWHAPEVDTKGHADFYKSESILGVLFRDVELPETKQSSTEGKEDPVSNLMSTFDYLSLSNMVLRDSVSKTLQEKLSEHVNLSHTDAVATFASDLFSNFSVELEHIAYTHSLALRTAQRLTEEEVLMGTIVGKTAHPGKRKDKISAMREATLILVKGTLDELAGGSNDSIEAWTNRAWMAWKMSVLKRDKFGARCFGFVALRALFDIIFNFLAVDD</sequence>
<evidence type="ECO:0000256" key="1">
    <source>
        <dbReference type="RuleBase" id="RU363098"/>
    </source>
</evidence>
<evidence type="ECO:0000259" key="3">
    <source>
        <dbReference type="Pfam" id="PF05183"/>
    </source>
</evidence>
<feature type="compositionally biased region" description="Polar residues" evidence="2">
    <location>
        <begin position="119"/>
        <end position="130"/>
    </location>
</feature>
<keyword evidence="1" id="KW-0548">Nucleotidyltransferase</keyword>
<evidence type="ECO:0000313" key="4">
    <source>
        <dbReference type="EMBL" id="GJJ16076.1"/>
    </source>
</evidence>
<evidence type="ECO:0000313" key="5">
    <source>
        <dbReference type="Proteomes" id="UP001050691"/>
    </source>
</evidence>
<comment type="caution">
    <text evidence="4">The sequence shown here is derived from an EMBL/GenBank/DDBJ whole genome shotgun (WGS) entry which is preliminary data.</text>
</comment>
<dbReference type="PANTHER" id="PTHR23079">
    <property type="entry name" value="RNA-DEPENDENT RNA POLYMERASE"/>
    <property type="match status" value="1"/>
</dbReference>
<dbReference type="InterPro" id="IPR007855">
    <property type="entry name" value="RDRP"/>
</dbReference>
<reference evidence="4" key="1">
    <citation type="submission" date="2021-10" db="EMBL/GenBank/DDBJ databases">
        <title>De novo Genome Assembly of Clathrus columnatus (Basidiomycota, Fungi) Using Illumina and Nanopore Sequence Data.</title>
        <authorList>
            <person name="Ogiso-Tanaka E."/>
            <person name="Itagaki H."/>
            <person name="Hosoya T."/>
            <person name="Hosaka K."/>
        </authorList>
    </citation>
    <scope>NUCLEOTIDE SEQUENCE</scope>
    <source>
        <strain evidence="4">MO-923</strain>
    </source>
</reference>
<dbReference type="AlphaFoldDB" id="A0AAV5ATI0"/>
<dbReference type="GO" id="GO:0031380">
    <property type="term" value="C:nuclear RNA-directed RNA polymerase complex"/>
    <property type="evidence" value="ECO:0007669"/>
    <property type="project" value="TreeGrafter"/>
</dbReference>
<feature type="region of interest" description="Disordered" evidence="2">
    <location>
        <begin position="100"/>
        <end position="143"/>
    </location>
</feature>
<feature type="domain" description="RDRP core" evidence="3">
    <location>
        <begin position="425"/>
        <end position="1006"/>
    </location>
</feature>
<keyword evidence="1" id="KW-0696">RNA-directed RNA polymerase</keyword>
<dbReference type="Pfam" id="PF05183">
    <property type="entry name" value="RdRP"/>
    <property type="match status" value="1"/>
</dbReference>
<accession>A0AAV5ATI0</accession>
<proteinExistence type="inferred from homology"/>
<organism evidence="4 5">
    <name type="scientific">Clathrus columnatus</name>
    <dbReference type="NCBI Taxonomy" id="1419009"/>
    <lineage>
        <taxon>Eukaryota</taxon>
        <taxon>Fungi</taxon>
        <taxon>Dikarya</taxon>
        <taxon>Basidiomycota</taxon>
        <taxon>Agaricomycotina</taxon>
        <taxon>Agaricomycetes</taxon>
        <taxon>Phallomycetidae</taxon>
        <taxon>Phallales</taxon>
        <taxon>Clathraceae</taxon>
        <taxon>Clathrus</taxon>
    </lineage>
</organism>
<evidence type="ECO:0000256" key="2">
    <source>
        <dbReference type="SAM" id="MobiDB-lite"/>
    </source>
</evidence>